<proteinExistence type="predicted"/>
<accession>A0A1B1NGI7</accession>
<keyword evidence="2" id="KW-1185">Reference proteome</keyword>
<organism evidence="1 2">
    <name type="scientific">Serinicoccus hydrothermalis</name>
    <dbReference type="NCBI Taxonomy" id="1758689"/>
    <lineage>
        <taxon>Bacteria</taxon>
        <taxon>Bacillati</taxon>
        <taxon>Actinomycetota</taxon>
        <taxon>Actinomycetes</taxon>
        <taxon>Micrococcales</taxon>
        <taxon>Ornithinimicrobiaceae</taxon>
        <taxon>Serinicoccus</taxon>
    </lineage>
</organism>
<evidence type="ECO:0000313" key="1">
    <source>
        <dbReference type="EMBL" id="ANS80538.1"/>
    </source>
</evidence>
<dbReference type="KEGG" id="serj:SGUI_3142"/>
<protein>
    <submittedName>
        <fullName evidence="1">Uncharacterized protein</fullName>
    </submittedName>
</protein>
<dbReference type="EMBL" id="CP014989">
    <property type="protein sequence ID" value="ANS80538.1"/>
    <property type="molecule type" value="Genomic_DNA"/>
</dbReference>
<reference evidence="1 2" key="1">
    <citation type="submission" date="2016-03" db="EMBL/GenBank/DDBJ databases">
        <title>Shallow-sea hydrothermal system.</title>
        <authorList>
            <person name="Tang K."/>
        </authorList>
    </citation>
    <scope>NUCLEOTIDE SEQUENCE [LARGE SCALE GENOMIC DNA]</scope>
    <source>
        <strain evidence="1 2">JLT9</strain>
    </source>
</reference>
<name>A0A1B1NGI7_9MICO</name>
<dbReference type="Proteomes" id="UP000092482">
    <property type="component" value="Chromosome"/>
</dbReference>
<dbReference type="AlphaFoldDB" id="A0A1B1NGI7"/>
<sequence length="323" mass="33279">MNPPDTTRRTGLNRTVLLRPGAPWHGHRAGRVLGATGLSGAVAEAAAGAGVRIDDAPLATLDRSLTAGEDWAEAVAGAWTEAFTHLLRSLRTPTAADRAARAEWDERDWSRWAAVRRTVVCGGVVAGELGARAARDPRWVALGAELSPDPARASLLGLAAGLDDDGLVLDLGHSSIKAATVRGGVLAPTRGVPVPWQPFETVTWPSPEDVLGIVVGAARAALGDVVGAPDDGPLEVRVAIANYVVGGVLDEDDTYGTLRRLGPDPRDLLSRTLTRGLDRPCTVSLLVNDGAAAALGAHDPAQGQEPTAVISVGTSLGLGFAGA</sequence>
<dbReference type="OrthoDB" id="4868474at2"/>
<evidence type="ECO:0000313" key="2">
    <source>
        <dbReference type="Proteomes" id="UP000092482"/>
    </source>
</evidence>
<gene>
    <name evidence="1" type="ORF">SGUI_3142</name>
</gene>
<dbReference type="RefSeq" id="WP_066641941.1">
    <property type="nucleotide sequence ID" value="NZ_CP014989.1"/>
</dbReference>
<dbReference type="STRING" id="1758689.SGUI_3142"/>